<evidence type="ECO:0000313" key="2">
    <source>
        <dbReference type="Proteomes" id="UP000265520"/>
    </source>
</evidence>
<comment type="caution">
    <text evidence="1">The sequence shown here is derived from an EMBL/GenBank/DDBJ whole genome shotgun (WGS) entry which is preliminary data.</text>
</comment>
<proteinExistence type="predicted"/>
<dbReference type="GO" id="GO:0005886">
    <property type="term" value="C:plasma membrane"/>
    <property type="evidence" value="ECO:0007669"/>
    <property type="project" value="TreeGrafter"/>
</dbReference>
<dbReference type="Proteomes" id="UP000265520">
    <property type="component" value="Unassembled WGS sequence"/>
</dbReference>
<sequence length="118" mass="13287">GATLQKPPEWDQPSNLNQSTSKRWDILSFIPKVEHRDHPKPGDVTIRSAVHDINLPTPVNSPRLQRHVGRMEMIRGPEDTPGYWAVSGAKLSVHNAKIDLLVKYSLLTFVIQSEIKTS</sequence>
<keyword evidence="2" id="KW-1185">Reference proteome</keyword>
<dbReference type="PANTHER" id="PTHR33199:SF14">
    <property type="entry name" value="MAC_PERFORIN DOMAIN PROTEIN"/>
    <property type="match status" value="1"/>
</dbReference>
<dbReference type="InterPro" id="IPR044663">
    <property type="entry name" value="CAD1/NSL1-like"/>
</dbReference>
<feature type="non-terminal residue" evidence="1">
    <location>
        <position position="1"/>
    </location>
</feature>
<organism evidence="1 2">
    <name type="scientific">Trifolium medium</name>
    <dbReference type="NCBI Taxonomy" id="97028"/>
    <lineage>
        <taxon>Eukaryota</taxon>
        <taxon>Viridiplantae</taxon>
        <taxon>Streptophyta</taxon>
        <taxon>Embryophyta</taxon>
        <taxon>Tracheophyta</taxon>
        <taxon>Spermatophyta</taxon>
        <taxon>Magnoliopsida</taxon>
        <taxon>eudicotyledons</taxon>
        <taxon>Gunneridae</taxon>
        <taxon>Pentapetalae</taxon>
        <taxon>rosids</taxon>
        <taxon>fabids</taxon>
        <taxon>Fabales</taxon>
        <taxon>Fabaceae</taxon>
        <taxon>Papilionoideae</taxon>
        <taxon>50 kb inversion clade</taxon>
        <taxon>NPAAA clade</taxon>
        <taxon>Hologalegina</taxon>
        <taxon>IRL clade</taxon>
        <taxon>Trifolieae</taxon>
        <taxon>Trifolium</taxon>
    </lineage>
</organism>
<accession>A0A392MUA0</accession>
<gene>
    <name evidence="1" type="ORF">A2U01_0011806</name>
</gene>
<dbReference type="AlphaFoldDB" id="A0A392MUA0"/>
<evidence type="ECO:0000313" key="1">
    <source>
        <dbReference type="EMBL" id="MCH90883.1"/>
    </source>
</evidence>
<dbReference type="GO" id="GO:0009626">
    <property type="term" value="P:plant-type hypersensitive response"/>
    <property type="evidence" value="ECO:0007669"/>
    <property type="project" value="TreeGrafter"/>
</dbReference>
<dbReference type="GO" id="GO:2000031">
    <property type="term" value="P:regulation of salicylic acid mediated signaling pathway"/>
    <property type="evidence" value="ECO:0007669"/>
    <property type="project" value="InterPro"/>
</dbReference>
<protein>
    <submittedName>
        <fullName evidence="1">MACPF domain-containing protein</fullName>
    </submittedName>
</protein>
<name>A0A392MUA0_9FABA</name>
<dbReference type="PANTHER" id="PTHR33199">
    <property type="entry name" value="MACPF DOMAIN-CONTAINING PROTEIN CAD1"/>
    <property type="match status" value="1"/>
</dbReference>
<reference evidence="1 2" key="1">
    <citation type="journal article" date="2018" name="Front. Plant Sci.">
        <title>Red Clover (Trifolium pratense) and Zigzag Clover (T. medium) - A Picture of Genomic Similarities and Differences.</title>
        <authorList>
            <person name="Dluhosova J."/>
            <person name="Istvanek J."/>
            <person name="Nedelnik J."/>
            <person name="Repkova J."/>
        </authorList>
    </citation>
    <scope>NUCLEOTIDE SEQUENCE [LARGE SCALE GENOMIC DNA]</scope>
    <source>
        <strain evidence="2">cv. 10/8</strain>
        <tissue evidence="1">Leaf</tissue>
    </source>
</reference>
<dbReference type="EMBL" id="LXQA010019250">
    <property type="protein sequence ID" value="MCH90883.1"/>
    <property type="molecule type" value="Genomic_DNA"/>
</dbReference>